<dbReference type="WBParaSite" id="PgR005X_g228_t01">
    <property type="protein sequence ID" value="PgR005X_g228_t01"/>
    <property type="gene ID" value="PgR005X_g228"/>
</dbReference>
<dbReference type="InterPro" id="IPR035914">
    <property type="entry name" value="Sperma_CUB_dom_sf"/>
</dbReference>
<feature type="signal peptide" evidence="2">
    <location>
        <begin position="1"/>
        <end position="23"/>
    </location>
</feature>
<organism evidence="5 6">
    <name type="scientific">Parascaris univalens</name>
    <name type="common">Nematode worm</name>
    <dbReference type="NCBI Taxonomy" id="6257"/>
    <lineage>
        <taxon>Eukaryota</taxon>
        <taxon>Metazoa</taxon>
        <taxon>Ecdysozoa</taxon>
        <taxon>Nematoda</taxon>
        <taxon>Chromadorea</taxon>
        <taxon>Rhabditida</taxon>
        <taxon>Spirurina</taxon>
        <taxon>Ascaridomorpha</taxon>
        <taxon>Ascaridoidea</taxon>
        <taxon>Ascarididae</taxon>
        <taxon>Parascaris</taxon>
    </lineage>
</organism>
<dbReference type="Pfam" id="PF23061">
    <property type="entry name" value="CUB_M02D8_5_2nd"/>
    <property type="match status" value="1"/>
</dbReference>
<keyword evidence="5" id="KW-1185">Reference proteome</keyword>
<dbReference type="Proteomes" id="UP000887569">
    <property type="component" value="Unplaced"/>
</dbReference>
<dbReference type="PANTHER" id="PTHR24251">
    <property type="entry name" value="OVOCHYMASE-RELATED"/>
    <property type="match status" value="1"/>
</dbReference>
<evidence type="ECO:0000259" key="3">
    <source>
        <dbReference type="Pfam" id="PF23061"/>
    </source>
</evidence>
<evidence type="ECO:0000259" key="4">
    <source>
        <dbReference type="Pfam" id="PF23062"/>
    </source>
</evidence>
<dbReference type="SUPFAM" id="SSF49854">
    <property type="entry name" value="Spermadhesin, CUB domain"/>
    <property type="match status" value="2"/>
</dbReference>
<reference evidence="6" key="1">
    <citation type="submission" date="2022-11" db="UniProtKB">
        <authorList>
            <consortium name="WormBaseParasite"/>
        </authorList>
    </citation>
    <scope>IDENTIFICATION</scope>
</reference>
<proteinExistence type="predicted"/>
<feature type="domain" description="M02D8-5-like second CUB" evidence="3">
    <location>
        <begin position="158"/>
        <end position="269"/>
    </location>
</feature>
<protein>
    <submittedName>
        <fullName evidence="6">CUB domain-containing protein</fullName>
    </submittedName>
</protein>
<dbReference type="Gene3D" id="2.60.120.290">
    <property type="entry name" value="Spermadhesin, CUB domain"/>
    <property type="match status" value="2"/>
</dbReference>
<dbReference type="Pfam" id="PF23062">
    <property type="entry name" value="CUB_M02D8_5_3rd"/>
    <property type="match status" value="1"/>
</dbReference>
<evidence type="ECO:0000256" key="1">
    <source>
        <dbReference type="ARBA" id="ARBA00022737"/>
    </source>
</evidence>
<keyword evidence="2" id="KW-0732">Signal</keyword>
<sequence length="908" mass="100103">MLEHHSTRLLLLTFISQTYSTVASTFHCTPNEITEIILDREDLSYVSSVNYPNALPDYFQKECVINIEPSEGFGVRMLFEGFFISPDDTLTIETVLGEFTRTGSMDDPERGTIAFYMSPGPMSLIFKQNTPTAINIKHAGFKAILRSFDLNGDDPAQCGYERFVNETYFVTSFGYPQDYGSGRNCTWSFTADDNIRILFYDFQSDSATDSFMMIGEGLAKTPNRTLLSGDVTSDLPVPFYYRKAVQIQFISGDSLGLMTRKFSFIIDSYPDSVSDVEKCVGKESEHNMSDGKSVSISTDNYVEAAYSDFLHCEFSFTNPPPSHIIYLNMVFESERCCDTMVVTGIGQDFVLQGERYPMVYFANSENVSLVFTSDGVRTAAGFEGIVSTMDCSCQNMTINITDEKDEWIKTPAYGEAPTYCPRLNCFWEVRFALNLTLDISSFSMGLRMGDVLSITDFSGDEIASYSITSNSASEKFMATVSTGYTAFHFISIPLDYVEMGPQIGGFKIRVHPNSIVYNRSESISLADEDNVASVSVVIIPGQAFLWHVQARINRTVTLYILGSLGGTGAVLDVFDGPTVESPFLPVSQFYDRTASPHVTSEIRSSGDKLTFRIIGSSRMSSSYQFLGLLSDVVDDSYAAHCSEPLVNGFASEMITQITRPVSSTAQDSSATLANSTTPNEPSSNPTCIIVFHGATKSLRSGLTLKVIGASTAVEVYKGKTTAKNALLASSPPYPDFIFGSDVTFTYPATQPPDTIAIVSTVMLRDFTESPTDNETIGYLFSPDFLNDDDLGKIYQRYALSIEDEPLNGFQIEVMSPINNCQIILEGDYDGTPTLYEELLSGAPSRNVCATNMAVIYRSNGGIGKGMFLKYRKGLDNYCKSITNDASAESREILMICIVAFVICLFFSA</sequence>
<evidence type="ECO:0000313" key="5">
    <source>
        <dbReference type="Proteomes" id="UP000887569"/>
    </source>
</evidence>
<evidence type="ECO:0000256" key="2">
    <source>
        <dbReference type="SAM" id="SignalP"/>
    </source>
</evidence>
<feature type="chain" id="PRO_5036711677" evidence="2">
    <location>
        <begin position="24"/>
        <end position="908"/>
    </location>
</feature>
<dbReference type="AlphaFoldDB" id="A0A915ADL7"/>
<accession>A0A915ADL7</accession>
<keyword evidence="1" id="KW-0677">Repeat</keyword>
<evidence type="ECO:0000313" key="6">
    <source>
        <dbReference type="WBParaSite" id="PgR005X_g228_t01"/>
    </source>
</evidence>
<name>A0A915ADL7_PARUN</name>
<dbReference type="InterPro" id="IPR059047">
    <property type="entry name" value="CUB_M02D8_5_3rd"/>
</dbReference>
<feature type="domain" description="M02D8-5-like third CUB" evidence="4">
    <location>
        <begin position="283"/>
        <end position="391"/>
    </location>
</feature>
<dbReference type="InterPro" id="IPR059046">
    <property type="entry name" value="CUB_M02D8_5_2nd"/>
</dbReference>